<dbReference type="Proteomes" id="UP000232323">
    <property type="component" value="Unassembled WGS sequence"/>
</dbReference>
<feature type="region of interest" description="Disordered" evidence="1">
    <location>
        <begin position="583"/>
        <end position="629"/>
    </location>
</feature>
<dbReference type="EMBL" id="BEGY01000005">
    <property type="protein sequence ID" value="GAX73822.1"/>
    <property type="molecule type" value="Genomic_DNA"/>
</dbReference>
<dbReference type="AlphaFoldDB" id="A0A250WT36"/>
<proteinExistence type="predicted"/>
<gene>
    <name evidence="2" type="ORF">CEUSTIGMA_g1273.t1</name>
</gene>
<feature type="compositionally biased region" description="Polar residues" evidence="1">
    <location>
        <begin position="508"/>
        <end position="520"/>
    </location>
</feature>
<accession>A0A250WT36</accession>
<keyword evidence="3" id="KW-1185">Reference proteome</keyword>
<feature type="compositionally biased region" description="Low complexity" evidence="1">
    <location>
        <begin position="662"/>
        <end position="675"/>
    </location>
</feature>
<reference evidence="2 3" key="1">
    <citation type="submission" date="2017-08" db="EMBL/GenBank/DDBJ databases">
        <title>Acidophilic green algal genome provides insights into adaptation to an acidic environment.</title>
        <authorList>
            <person name="Hirooka S."/>
            <person name="Hirose Y."/>
            <person name="Kanesaki Y."/>
            <person name="Higuchi S."/>
            <person name="Fujiwara T."/>
            <person name="Onuma R."/>
            <person name="Era A."/>
            <person name="Ohbayashi R."/>
            <person name="Uzuka A."/>
            <person name="Nozaki H."/>
            <person name="Yoshikawa H."/>
            <person name="Miyagishima S.Y."/>
        </authorList>
    </citation>
    <scope>NUCLEOTIDE SEQUENCE [LARGE SCALE GENOMIC DNA]</scope>
    <source>
        <strain evidence="2 3">NIES-2499</strain>
    </source>
</reference>
<feature type="compositionally biased region" description="Polar residues" evidence="1">
    <location>
        <begin position="358"/>
        <end position="377"/>
    </location>
</feature>
<feature type="region of interest" description="Disordered" evidence="1">
    <location>
        <begin position="487"/>
        <end position="520"/>
    </location>
</feature>
<comment type="caution">
    <text evidence="2">The sequence shown here is derived from an EMBL/GenBank/DDBJ whole genome shotgun (WGS) entry which is preliminary data.</text>
</comment>
<feature type="compositionally biased region" description="Basic and acidic residues" evidence="1">
    <location>
        <begin position="437"/>
        <end position="447"/>
    </location>
</feature>
<dbReference type="OrthoDB" id="10690877at2759"/>
<feature type="region of interest" description="Disordered" evidence="1">
    <location>
        <begin position="74"/>
        <end position="112"/>
    </location>
</feature>
<name>A0A250WT36_9CHLO</name>
<protein>
    <submittedName>
        <fullName evidence="2">Uncharacterized protein</fullName>
    </submittedName>
</protein>
<feature type="compositionally biased region" description="Polar residues" evidence="1">
    <location>
        <begin position="595"/>
        <end position="604"/>
    </location>
</feature>
<feature type="compositionally biased region" description="Polar residues" evidence="1">
    <location>
        <begin position="99"/>
        <end position="108"/>
    </location>
</feature>
<feature type="region of interest" description="Disordered" evidence="1">
    <location>
        <begin position="328"/>
        <end position="385"/>
    </location>
</feature>
<feature type="region of interest" description="Disordered" evidence="1">
    <location>
        <begin position="436"/>
        <end position="461"/>
    </location>
</feature>
<organism evidence="2 3">
    <name type="scientific">Chlamydomonas eustigma</name>
    <dbReference type="NCBI Taxonomy" id="1157962"/>
    <lineage>
        <taxon>Eukaryota</taxon>
        <taxon>Viridiplantae</taxon>
        <taxon>Chlorophyta</taxon>
        <taxon>core chlorophytes</taxon>
        <taxon>Chlorophyceae</taxon>
        <taxon>CS clade</taxon>
        <taxon>Chlamydomonadales</taxon>
        <taxon>Chlamydomonadaceae</taxon>
        <taxon>Chlamydomonas</taxon>
    </lineage>
</organism>
<evidence type="ECO:0000313" key="3">
    <source>
        <dbReference type="Proteomes" id="UP000232323"/>
    </source>
</evidence>
<sequence length="1104" mass="118260">MSLQNSMLIAVDSSPAYRKLLDQTIFPDSKCPHLGNLDSSDFFNILWNSNSQQQLSFSERETVDEKRKQNLGLLNKEHGQYGNIGNSVDTQHGRHGFDNPSQLTQSFHQPPPKDVLATYSQAQCGQPAVAMRLQLIPFNAASRLLVSSLQQPTNISIPINKGGKTLQSISKHYCAKWSSSASQKDNIKIRFHAASSLGQHLCGTSWGPDIWKGVTMDFLCSLLGARDTITLKYEVLSSQPASKSVKADPVLHMSTEQPGEALVVLEQHAPQKVKGEVMSALEILLQQLESGVDDNDIPSSSNLSLEVGSEQQQHPWLWKVEGKVSRIASGGGSEHAAHSPIPAGSLGSDNACSAAESGFSSSNMSKEKPQAQSSPASSFLELMPPPYKGGNRLSVDLSDALGCGLTSTEEHVVATPSTPVPLSGVKAAGPEQQAAKLLRDEHEDQEARNGPGPAGGVVCSVSSTPLQTEFPVPASLQSTDLRRKGLFRPSHPMLSLGHSKRHLPPPSASTLQSLSSAPTPNLATAQDQFALKDPSSMEPRQLNSLQGSQLQSAATLAYPQQLKTTQLLQKQLPAVCPRTSSSFESVEQPAAGGHWSTSVPSTSAAFPPQTRDPAQPQRHSESTTVPLKSGGKRMLIGLLDTMLKAQKGQEFKSPRQTDVNTSSSKVPSCSKASSAQATNPLEYVAGVKDRPAKLKAKRAQKDNDGSAADQSTYERLGSAIEGSIALNPVDWDLPQRSLTGSLGPSRDLIDPDQGCALLVPNSIAADYTSADLSAKSGDPGYKGVLHMFLNDQHGAALSTAAGYRTRTLPALHELDNCHVVPPAASEVCQPLPSLPATGADSCFSWLMHEHYDATRSHLDDDILDCLRTASRASGSVVPPASFSNEGPSDFSGLMIRLPSVSSQQQPEVMLRNQDLMKRITEDMVSSLDMVHTGASDARLESNGVLACPGPHHDHQILSQAFDELSNAMTSRLSLEDSLHQQQQDDVLCSSQVVGTTSQAMRAVHVESSWLGLPFCEIRGREQEPCSMSGKVAALECVSAIPRLPGCELGRGDKDSLSLLLGPDHTFPDSLMLCSLFGDSRFGCSLDIDPTMIGNRPFAALFNNK</sequence>
<feature type="region of interest" description="Disordered" evidence="1">
    <location>
        <begin position="647"/>
        <end position="675"/>
    </location>
</feature>
<evidence type="ECO:0000256" key="1">
    <source>
        <dbReference type="SAM" id="MobiDB-lite"/>
    </source>
</evidence>
<evidence type="ECO:0000313" key="2">
    <source>
        <dbReference type="EMBL" id="GAX73822.1"/>
    </source>
</evidence>